<dbReference type="EMBL" id="CAAHFG010000003">
    <property type="protein sequence ID" value="VGO16421.1"/>
    <property type="molecule type" value="Genomic_DNA"/>
</dbReference>
<name>A0A6C2UA73_PONDE</name>
<dbReference type="Pfam" id="PF25292">
    <property type="entry name" value="Beta-prop_CGLA"/>
    <property type="match status" value="1"/>
</dbReference>
<evidence type="ECO:0000259" key="2">
    <source>
        <dbReference type="Pfam" id="PF25292"/>
    </source>
</evidence>
<keyword evidence="4" id="KW-1185">Reference proteome</keyword>
<accession>A0A6C2UA73</accession>
<dbReference type="InterPro" id="IPR036322">
    <property type="entry name" value="WD40_repeat_dom_sf"/>
</dbReference>
<keyword evidence="1" id="KW-0732">Signal</keyword>
<evidence type="ECO:0000313" key="4">
    <source>
        <dbReference type="Proteomes" id="UP000366872"/>
    </source>
</evidence>
<evidence type="ECO:0000256" key="1">
    <source>
        <dbReference type="SAM" id="SignalP"/>
    </source>
</evidence>
<proteinExistence type="predicted"/>
<organism evidence="3 4">
    <name type="scientific">Pontiella desulfatans</name>
    <dbReference type="NCBI Taxonomy" id="2750659"/>
    <lineage>
        <taxon>Bacteria</taxon>
        <taxon>Pseudomonadati</taxon>
        <taxon>Kiritimatiellota</taxon>
        <taxon>Kiritimatiellia</taxon>
        <taxon>Kiritimatiellales</taxon>
        <taxon>Pontiellaceae</taxon>
        <taxon>Pontiella</taxon>
    </lineage>
</organism>
<sequence length="1537" mass="166727">MKKRKWIAGLILVSVTGLIASVAQASVPSTVFQAGFETSTLINDTVTASNLDAGTAVGSWTVIDDQESDIRSGSGNKALLADTGTYSFEANFSETAVLTNNGVSISLDTYMRRTGDASSSENNLKPQKIVGLASHGYELFDIRITAGISHENGQRVGFIDSLGVERYLGSSGDVNTYSVDTPNSSMFQTLELTLHETTMDISYDGAVLTNGIAYRNLGMSHLRSIRLAGVNGNTGAFYDNIAVSASVVSTNENWPRTGFVPHNTQGDNLIHVRTADFDGVGAKDYVVAMSVDEKLIAFNRPEDITDPAADNRRWQVDLPNFAIMIETADIDQNSGPEEVLVPGTDGHLRIYTETGALRGDWPISDGALYCVGVGQQSNGDARIITGGVDGDLYFYDETGSQIGTVRPQNVGIIRRLAVGNFDGVGGDEVMIFYSMKGYDAYRYIEIYDLDTLVRPAYWDLTEPMEDDVARINASPGMGWTDKQTAWVYDMDGDGDDEVVANWGVLHPENGGTNTILSAALPDGEDLYLSEYENFAETTPTGKYLLQQGVPGNFHEGFTNAEMFTLYGDDLYLVDYDVSRSVDVDRFRVVDYSYAHTLYHFTDGARLEDRSGGPDKMVLAGPAHGDDHFYVVDLSSGMWKEDAKHIDGNGVLGAVRDTLDDLEDDIDAFDGTVAEAGRMISYIDFFGTTLGWEMTQEAIESYADGALKAMQEARDRLGGTEGYMPERVRFVSSMFGTKIWGEGPDSTDPDKTAEGVEAFCAALAERGVHFCVSLGHHSVVHMSPETLADCFEASVVDGVCYLMGQIGEQESAVHIDTYKPHMDAVIERAQLLGVEPPRLITSKGPIFSAMSPAQASTWFPAYKKVFTPGTGSSNNTLPEFFYAERVGLWLNGDVDGWCSSLVGDNLSGNRIAEWGGVRNGHIVLRHMLSHLSLGADIFRITSIVNSENPLYERGDTTDPELDLANPYRQGVWNFLKMVEAGVYPNGPDRSQIKGISPVAAAMPAPNTASLELNAIKHDYTKYATHARPQTYVLNGLSCWDGYTDVPDFDITAILHNSKRRWDNLLPTSPCGFAPIVPHATRAEVEAHAWCRRAYETDVDTWAEFQSLETARDTISAELLAQRTNMLFYVDGECFWQVTENKNDPNTLFVLALDNKVLTPTARTVALTKGAADGVWDVYDQLGSASVPLGTLASGSDSVSIAIPAGSVRILVLKKKLPIDATVMGIAWDGETTPALAINGIDGEIVPSSQGVRADANSTDGFFGADLSGASTAVYGAYQVKDYDDNPASGAITVSVTNNAGSALKLETLHFDFGQWYDASPSNVTVLYRSGDLSSVSNETTLANFSALTLTGWIRGDYEDFAVALTNLSDSTLSPGEHAVFELRATVGTTASSGIDNIAIEVSGLGNYDEWAAGHGLYFSNAWKTVDLEPDGLDNWTEYIFGGDPGIDDTGSILPVFLPRRSEAEAGGNYEYIYRRRSDYLARGLSYTVEATTNLVSGAWSTNGVIDAGVGFLDPATDSVTNRVSTEELPQQFLRLRVE</sequence>
<protein>
    <recommendedName>
        <fullName evidence="2">Lambda-carrageenase beta-propeller domain-containing protein</fullName>
    </recommendedName>
</protein>
<dbReference type="SUPFAM" id="SSF50978">
    <property type="entry name" value="WD40 repeat-like"/>
    <property type="match status" value="1"/>
</dbReference>
<feature type="domain" description="Lambda-carrageenase beta-propeller" evidence="2">
    <location>
        <begin position="312"/>
        <end position="407"/>
    </location>
</feature>
<dbReference type="InterPro" id="IPR057420">
    <property type="entry name" value="Beta-prop_CGLA"/>
</dbReference>
<feature type="signal peptide" evidence="1">
    <location>
        <begin position="1"/>
        <end position="25"/>
    </location>
</feature>
<evidence type="ECO:0000313" key="3">
    <source>
        <dbReference type="EMBL" id="VGO16421.1"/>
    </source>
</evidence>
<feature type="chain" id="PRO_5025628274" description="Lambda-carrageenase beta-propeller domain-containing protein" evidence="1">
    <location>
        <begin position="26"/>
        <end position="1537"/>
    </location>
</feature>
<dbReference type="Proteomes" id="UP000366872">
    <property type="component" value="Unassembled WGS sequence"/>
</dbReference>
<dbReference type="RefSeq" id="WP_136081933.1">
    <property type="nucleotide sequence ID" value="NZ_CAAHFG010000003.1"/>
</dbReference>
<reference evidence="3 4" key="1">
    <citation type="submission" date="2019-04" db="EMBL/GenBank/DDBJ databases">
        <authorList>
            <person name="Van Vliet M D."/>
        </authorList>
    </citation>
    <scope>NUCLEOTIDE SEQUENCE [LARGE SCALE GENOMIC DNA]</scope>
    <source>
        <strain evidence="3 4">F1</strain>
    </source>
</reference>
<gene>
    <name evidence="3" type="ORF">PDESU_05012</name>
</gene>